<dbReference type="GO" id="GO:0005524">
    <property type="term" value="F:ATP binding"/>
    <property type="evidence" value="ECO:0007669"/>
    <property type="project" value="UniProtKB-KW"/>
</dbReference>
<dbReference type="Gene3D" id="3.40.50.300">
    <property type="entry name" value="P-loop containing nucleotide triphosphate hydrolases"/>
    <property type="match status" value="3"/>
</dbReference>
<dbReference type="Pfam" id="PF10431">
    <property type="entry name" value="ClpB_D2-small"/>
    <property type="match status" value="1"/>
</dbReference>
<dbReference type="Pfam" id="PF17871">
    <property type="entry name" value="AAA_lid_9"/>
    <property type="match status" value="1"/>
</dbReference>
<dbReference type="CDD" id="cd19499">
    <property type="entry name" value="RecA-like_ClpB_Hsp104-like"/>
    <property type="match status" value="1"/>
</dbReference>
<evidence type="ECO:0000256" key="1">
    <source>
        <dbReference type="ARBA" id="ARBA00022737"/>
    </source>
</evidence>
<dbReference type="SUPFAM" id="SSF81923">
    <property type="entry name" value="Double Clp-N motif"/>
    <property type="match status" value="1"/>
</dbReference>
<dbReference type="GO" id="GO:0005737">
    <property type="term" value="C:cytoplasm"/>
    <property type="evidence" value="ECO:0007669"/>
    <property type="project" value="TreeGrafter"/>
</dbReference>
<feature type="domain" description="Clp ATPase C-terminal" evidence="7">
    <location>
        <begin position="758"/>
        <end position="846"/>
    </location>
</feature>
<feature type="coiled-coil region" evidence="5">
    <location>
        <begin position="424"/>
        <end position="489"/>
    </location>
</feature>
<keyword evidence="4" id="KW-0143">Chaperone</keyword>
<dbReference type="InterPro" id="IPR036628">
    <property type="entry name" value="Clp_N_dom_sf"/>
</dbReference>
<keyword evidence="9" id="KW-1185">Reference proteome</keyword>
<dbReference type="InterPro" id="IPR041546">
    <property type="entry name" value="ClpA/ClpB_AAA_lid"/>
</dbReference>
<proteinExistence type="predicted"/>
<dbReference type="InterPro" id="IPR027417">
    <property type="entry name" value="P-loop_NTPase"/>
</dbReference>
<dbReference type="SMART" id="SM00382">
    <property type="entry name" value="AAA"/>
    <property type="match status" value="2"/>
</dbReference>
<reference evidence="9" key="1">
    <citation type="journal article" date="2013" name="PLoS Genet.">
        <title>The genome of Spraguea lophii and the basis of host-microsporidian interactions.</title>
        <authorList>
            <person name="Campbell S.E."/>
            <person name="Williams T.A."/>
            <person name="Yousuf A."/>
            <person name="Soanes D.M."/>
            <person name="Paszkiewicz K.H."/>
            <person name="Williams B.A.P."/>
        </authorList>
    </citation>
    <scope>NUCLEOTIDE SEQUENCE [LARGE SCALE GENOMIC DNA]</scope>
    <source>
        <strain evidence="9">42_110</strain>
    </source>
</reference>
<dbReference type="InParanoid" id="S7W9X0"/>
<dbReference type="Pfam" id="PF00004">
    <property type="entry name" value="AAA"/>
    <property type="match status" value="1"/>
</dbReference>
<dbReference type="OMA" id="YDKSMGA"/>
<keyword evidence="8" id="KW-0346">Stress response</keyword>
<evidence type="ECO:0000256" key="5">
    <source>
        <dbReference type="SAM" id="Coils"/>
    </source>
</evidence>
<feature type="domain" description="AAA+ ATPase" evidence="6">
    <location>
        <begin position="185"/>
        <end position="328"/>
    </location>
</feature>
<dbReference type="FunFam" id="3.40.50.300:FF:000025">
    <property type="entry name" value="ATP-dependent Clp protease subunit"/>
    <property type="match status" value="1"/>
</dbReference>
<dbReference type="InterPro" id="IPR019489">
    <property type="entry name" value="Clp_ATPase_C"/>
</dbReference>
<dbReference type="EMBL" id="ATCN01000167">
    <property type="protein sequence ID" value="EPR79661.1"/>
    <property type="molecule type" value="Genomic_DNA"/>
</dbReference>
<dbReference type="VEuPathDB" id="MicrosporidiaDB:SLOPH_415"/>
<keyword evidence="2" id="KW-0547">Nucleotide-binding</keyword>
<dbReference type="AlphaFoldDB" id="S7W9X0"/>
<accession>S7W9X0</accession>
<keyword evidence="3" id="KW-0067">ATP-binding</keyword>
<evidence type="ECO:0000259" key="6">
    <source>
        <dbReference type="SMART" id="SM00382"/>
    </source>
</evidence>
<protein>
    <submittedName>
        <fullName evidence="8">Heat shock protein 101</fullName>
    </submittedName>
</protein>
<keyword evidence="5" id="KW-0175">Coiled coil</keyword>
<dbReference type="CDD" id="cd00009">
    <property type="entry name" value="AAA"/>
    <property type="match status" value="1"/>
</dbReference>
<evidence type="ECO:0000313" key="9">
    <source>
        <dbReference type="Proteomes" id="UP000014978"/>
    </source>
</evidence>
<dbReference type="InterPro" id="IPR001270">
    <property type="entry name" value="ClpA/B"/>
</dbReference>
<dbReference type="InterPro" id="IPR003593">
    <property type="entry name" value="AAA+_ATPase"/>
</dbReference>
<dbReference type="Proteomes" id="UP000014978">
    <property type="component" value="Unassembled WGS sequence"/>
</dbReference>
<dbReference type="PANTHER" id="PTHR11638:SF18">
    <property type="entry name" value="HEAT SHOCK PROTEIN 104"/>
    <property type="match status" value="1"/>
</dbReference>
<dbReference type="FunCoup" id="S7W9X0">
    <property type="interactions" value="119"/>
</dbReference>
<dbReference type="Gene3D" id="1.10.1780.10">
    <property type="entry name" value="Clp, N-terminal domain"/>
    <property type="match status" value="1"/>
</dbReference>
<keyword evidence="1" id="KW-0677">Repeat</keyword>
<dbReference type="STRING" id="1358809.S7W9X0"/>
<evidence type="ECO:0000256" key="4">
    <source>
        <dbReference type="ARBA" id="ARBA00023186"/>
    </source>
</evidence>
<gene>
    <name evidence="8" type="ORF">SLOPH_415</name>
</gene>
<dbReference type="Gene3D" id="1.10.8.60">
    <property type="match status" value="1"/>
</dbReference>
<dbReference type="InterPro" id="IPR050130">
    <property type="entry name" value="ClpA_ClpB"/>
</dbReference>
<dbReference type="InterPro" id="IPR004176">
    <property type="entry name" value="Clp_R_N"/>
</dbReference>
<dbReference type="InterPro" id="IPR003959">
    <property type="entry name" value="ATPase_AAA_core"/>
</dbReference>
<dbReference type="GO" id="GO:0016887">
    <property type="term" value="F:ATP hydrolysis activity"/>
    <property type="evidence" value="ECO:0007669"/>
    <property type="project" value="InterPro"/>
</dbReference>
<dbReference type="PRINTS" id="PR00300">
    <property type="entry name" value="CLPPROTEASEA"/>
</dbReference>
<dbReference type="Pfam" id="PF07724">
    <property type="entry name" value="AAA_2"/>
    <property type="match status" value="1"/>
</dbReference>
<dbReference type="HOGENOM" id="CLU_005070_4_1_1"/>
<evidence type="ECO:0000256" key="3">
    <source>
        <dbReference type="ARBA" id="ARBA00022840"/>
    </source>
</evidence>
<dbReference type="SMART" id="SM01086">
    <property type="entry name" value="ClpB_D2-small"/>
    <property type="match status" value="1"/>
</dbReference>
<evidence type="ECO:0000256" key="2">
    <source>
        <dbReference type="ARBA" id="ARBA00022741"/>
    </source>
</evidence>
<dbReference type="Pfam" id="PF02861">
    <property type="entry name" value="Clp_N"/>
    <property type="match status" value="1"/>
</dbReference>
<feature type="domain" description="AAA+ ATPase" evidence="6">
    <location>
        <begin position="579"/>
        <end position="759"/>
    </location>
</feature>
<dbReference type="PANTHER" id="PTHR11638">
    <property type="entry name" value="ATP-DEPENDENT CLP PROTEASE"/>
    <property type="match status" value="1"/>
</dbReference>
<name>S7W9X0_SPRLO</name>
<evidence type="ECO:0000259" key="7">
    <source>
        <dbReference type="SMART" id="SM01086"/>
    </source>
</evidence>
<organism evidence="8 9">
    <name type="scientific">Spraguea lophii (strain 42_110)</name>
    <name type="common">Microsporidian parasite</name>
    <dbReference type="NCBI Taxonomy" id="1358809"/>
    <lineage>
        <taxon>Eukaryota</taxon>
        <taxon>Fungi</taxon>
        <taxon>Fungi incertae sedis</taxon>
        <taxon>Microsporidia</taxon>
        <taxon>Spragueidae</taxon>
        <taxon>Spraguea</taxon>
    </lineage>
</organism>
<comment type="caution">
    <text evidence="8">The sequence shown here is derived from an EMBL/GenBank/DDBJ whole genome shotgun (WGS) entry which is preliminary data.</text>
</comment>
<dbReference type="SUPFAM" id="SSF52540">
    <property type="entry name" value="P-loop containing nucleoside triphosphate hydrolases"/>
    <property type="match status" value="2"/>
</dbReference>
<sequence length="870" mass="98503">MQNTGELDELFQITAKYATYINNNVIEPEHLLYVLINKDSYSHGNKSLSNAIPKDKIPVFLKNLDLAIGNFYKVQSNLLSQTGSRLQKIQQMAESLANQMQDTAINSDHIIISSLHDPQILEILNRSNINKDEIISKIVSRPKGDTDISDFATEMVEQARNGEFDPVIGRVEEIRLMIEILSKKSKANPLLVGLPGVGKSAIINGLAQLIADDKIPTLKDFKIYNLDVGSLVANTQYRGQFEERFKSLVKQIESDDKSILFVDEFHTMVSAGASNEGSLDCTNMLKPSLASGKIKCIGATTFYEYRKYIENDQALVRRFVKINVPEPTISDGITILRGLRERFEAHHGVKISDDALVFAVKSSKKYISNRRLPDIAIDLVDSACSSAIVNLENESQPVTMLKEQMWSVELEIKALEIDYEREKTDILAARINDLKIHLENLKNELIPLEESYNEEKKNITELKNLKQKLEKYNKKLADAEKVRDHYTALEIKHEILPHIHKKISELESIKAVVTSKDIAEIISRLTRIPVTRLTIQENERLLNMPNRLKKRVFGQDSAIDNIVQAITRSRLSLSDPNKPIGSFLLLGPTGTGKTELAKALAFELFDDDKNMVILDMSDYMNEMSVTKLVGASAGYIGYEEGGTLTEPIKNKPYNVILMDEVNLANKKILNILYQLLDEGRVIDGKRNQIDFTNTVIIMTSNIGEYEILQKYNQSNNLNENINVTEENILNEKIEKELISTFGHALVNRIDSIIQFNPLSLDTLDMIFNYQIKDINKRLKDKNITINVNDSVKKDIISHSYSYEYGARPLKRNIEKILVSAITEIILKINVSKEGADIYCSNEEINEELNNLGKDIIPLTIGKYNYHVLIK</sequence>
<dbReference type="OrthoDB" id="47330at2759"/>
<dbReference type="GO" id="GO:0034605">
    <property type="term" value="P:cellular response to heat"/>
    <property type="evidence" value="ECO:0007669"/>
    <property type="project" value="TreeGrafter"/>
</dbReference>
<evidence type="ECO:0000313" key="8">
    <source>
        <dbReference type="EMBL" id="EPR79661.1"/>
    </source>
</evidence>